<dbReference type="GO" id="GO:0005874">
    <property type="term" value="C:microtubule"/>
    <property type="evidence" value="ECO:0007669"/>
    <property type="project" value="UniProtKB-KW"/>
</dbReference>
<dbReference type="GO" id="GO:0000132">
    <property type="term" value="P:establishment of mitotic spindle orientation"/>
    <property type="evidence" value="ECO:0007669"/>
    <property type="project" value="TreeGrafter"/>
</dbReference>
<evidence type="ECO:0000313" key="10">
    <source>
        <dbReference type="EMBL" id="KAK4234776.1"/>
    </source>
</evidence>
<evidence type="ECO:0000259" key="9">
    <source>
        <dbReference type="Pfam" id="PF04880"/>
    </source>
</evidence>
<reference evidence="10" key="1">
    <citation type="journal article" date="2023" name="Mol. Phylogenet. Evol.">
        <title>Genome-scale phylogeny and comparative genomics of the fungal order Sordariales.</title>
        <authorList>
            <person name="Hensen N."/>
            <person name="Bonometti L."/>
            <person name="Westerberg I."/>
            <person name="Brannstrom I.O."/>
            <person name="Guillou S."/>
            <person name="Cros-Aarteil S."/>
            <person name="Calhoun S."/>
            <person name="Haridas S."/>
            <person name="Kuo A."/>
            <person name="Mondo S."/>
            <person name="Pangilinan J."/>
            <person name="Riley R."/>
            <person name="LaButti K."/>
            <person name="Andreopoulos B."/>
            <person name="Lipzen A."/>
            <person name="Chen C."/>
            <person name="Yan M."/>
            <person name="Daum C."/>
            <person name="Ng V."/>
            <person name="Clum A."/>
            <person name="Steindorff A."/>
            <person name="Ohm R.A."/>
            <person name="Martin F."/>
            <person name="Silar P."/>
            <person name="Natvig D.O."/>
            <person name="Lalanne C."/>
            <person name="Gautier V."/>
            <person name="Ament-Velasquez S.L."/>
            <person name="Kruys A."/>
            <person name="Hutchinson M.I."/>
            <person name="Powell A.J."/>
            <person name="Barry K."/>
            <person name="Miller A.N."/>
            <person name="Grigoriev I.V."/>
            <person name="Debuchy R."/>
            <person name="Gladieux P."/>
            <person name="Hiltunen Thoren M."/>
            <person name="Johannesson H."/>
        </authorList>
    </citation>
    <scope>NUCLEOTIDE SEQUENCE</scope>
    <source>
        <strain evidence="10">CBS 532.94</strain>
    </source>
</reference>
<keyword evidence="5 7" id="KW-0175">Coiled coil</keyword>
<dbReference type="GO" id="GO:0008017">
    <property type="term" value="F:microtubule binding"/>
    <property type="evidence" value="ECO:0007669"/>
    <property type="project" value="InterPro"/>
</dbReference>
<name>A0AAN7C4D4_9PEZI</name>
<feature type="region of interest" description="Disordered" evidence="8">
    <location>
        <begin position="207"/>
        <end position="599"/>
    </location>
</feature>
<keyword evidence="3" id="KW-0963">Cytoplasm</keyword>
<feature type="domain" description="NUDE" evidence="9">
    <location>
        <begin position="131"/>
        <end position="298"/>
    </location>
</feature>
<organism evidence="10 11">
    <name type="scientific">Achaetomium macrosporum</name>
    <dbReference type="NCBI Taxonomy" id="79813"/>
    <lineage>
        <taxon>Eukaryota</taxon>
        <taxon>Fungi</taxon>
        <taxon>Dikarya</taxon>
        <taxon>Ascomycota</taxon>
        <taxon>Pezizomycotina</taxon>
        <taxon>Sordariomycetes</taxon>
        <taxon>Sordariomycetidae</taxon>
        <taxon>Sordariales</taxon>
        <taxon>Chaetomiaceae</taxon>
        <taxon>Achaetomium</taxon>
    </lineage>
</organism>
<feature type="coiled-coil region" evidence="7">
    <location>
        <begin position="26"/>
        <end position="194"/>
    </location>
</feature>
<dbReference type="GO" id="GO:0051642">
    <property type="term" value="P:centrosome localization"/>
    <property type="evidence" value="ECO:0007669"/>
    <property type="project" value="TreeGrafter"/>
</dbReference>
<dbReference type="EMBL" id="MU860329">
    <property type="protein sequence ID" value="KAK4234776.1"/>
    <property type="molecule type" value="Genomic_DNA"/>
</dbReference>
<dbReference type="Gene3D" id="6.10.250.1080">
    <property type="match status" value="1"/>
</dbReference>
<evidence type="ECO:0000256" key="6">
    <source>
        <dbReference type="ARBA" id="ARBA00023212"/>
    </source>
</evidence>
<accession>A0AAN7C4D4</accession>
<feature type="compositionally biased region" description="Polar residues" evidence="8">
    <location>
        <begin position="329"/>
        <end position="343"/>
    </location>
</feature>
<keyword evidence="11" id="KW-1185">Reference proteome</keyword>
<evidence type="ECO:0000256" key="1">
    <source>
        <dbReference type="ARBA" id="ARBA00004245"/>
    </source>
</evidence>
<comment type="subcellular location">
    <subcellularLocation>
        <location evidence="1">Cytoplasm</location>
        <location evidence="1">Cytoskeleton</location>
    </subcellularLocation>
</comment>
<keyword evidence="6" id="KW-0206">Cytoskeleton</keyword>
<evidence type="ECO:0000256" key="5">
    <source>
        <dbReference type="ARBA" id="ARBA00023054"/>
    </source>
</evidence>
<evidence type="ECO:0000256" key="8">
    <source>
        <dbReference type="SAM" id="MobiDB-lite"/>
    </source>
</evidence>
<comment type="similarity">
    <text evidence="2">Belongs to the nudE family.</text>
</comment>
<dbReference type="Pfam" id="PF04880">
    <property type="entry name" value="NUDE_C"/>
    <property type="match status" value="1"/>
</dbReference>
<dbReference type="Proteomes" id="UP001303760">
    <property type="component" value="Unassembled WGS sequence"/>
</dbReference>
<feature type="compositionally biased region" description="Low complexity" evidence="8">
    <location>
        <begin position="387"/>
        <end position="404"/>
    </location>
</feature>
<evidence type="ECO:0000256" key="2">
    <source>
        <dbReference type="ARBA" id="ARBA00007429"/>
    </source>
</evidence>
<dbReference type="GO" id="GO:0007020">
    <property type="term" value="P:microtubule nucleation"/>
    <property type="evidence" value="ECO:0007669"/>
    <property type="project" value="TreeGrafter"/>
</dbReference>
<dbReference type="InterPro" id="IPR033494">
    <property type="entry name" value="NUDE"/>
</dbReference>
<dbReference type="GO" id="GO:0047496">
    <property type="term" value="P:vesicle transport along microtubule"/>
    <property type="evidence" value="ECO:0007669"/>
    <property type="project" value="TreeGrafter"/>
</dbReference>
<evidence type="ECO:0000313" key="11">
    <source>
        <dbReference type="Proteomes" id="UP001303760"/>
    </source>
</evidence>
<reference evidence="10" key="2">
    <citation type="submission" date="2023-05" db="EMBL/GenBank/DDBJ databases">
        <authorList>
            <consortium name="Lawrence Berkeley National Laboratory"/>
            <person name="Steindorff A."/>
            <person name="Hensen N."/>
            <person name="Bonometti L."/>
            <person name="Westerberg I."/>
            <person name="Brannstrom I.O."/>
            <person name="Guillou S."/>
            <person name="Cros-Aarteil S."/>
            <person name="Calhoun S."/>
            <person name="Haridas S."/>
            <person name="Kuo A."/>
            <person name="Mondo S."/>
            <person name="Pangilinan J."/>
            <person name="Riley R."/>
            <person name="Labutti K."/>
            <person name="Andreopoulos B."/>
            <person name="Lipzen A."/>
            <person name="Chen C."/>
            <person name="Yanf M."/>
            <person name="Daum C."/>
            <person name="Ng V."/>
            <person name="Clum A."/>
            <person name="Ohm R."/>
            <person name="Martin F."/>
            <person name="Silar P."/>
            <person name="Natvig D."/>
            <person name="Lalanne C."/>
            <person name="Gautier V."/>
            <person name="Ament-Velasquez S.L."/>
            <person name="Kruys A."/>
            <person name="Hutchinson M.I."/>
            <person name="Powell A.J."/>
            <person name="Barry K."/>
            <person name="Miller A.N."/>
            <person name="Grigoriev I.V."/>
            <person name="Debuchy R."/>
            <person name="Gladieux P."/>
            <person name="Thoren M.H."/>
            <person name="Johannesson H."/>
        </authorList>
    </citation>
    <scope>NUCLEOTIDE SEQUENCE</scope>
    <source>
        <strain evidence="10">CBS 532.94</strain>
    </source>
</reference>
<dbReference type="GO" id="GO:0007059">
    <property type="term" value="P:chromosome segregation"/>
    <property type="evidence" value="ECO:0007669"/>
    <property type="project" value="TreeGrafter"/>
</dbReference>
<dbReference type="PANTHER" id="PTHR10921:SF1">
    <property type="entry name" value="NUCLEAR DISTRIBUTION PROTEIN NUDE HOMOLOG"/>
    <property type="match status" value="1"/>
</dbReference>
<evidence type="ECO:0000256" key="3">
    <source>
        <dbReference type="ARBA" id="ARBA00022490"/>
    </source>
</evidence>
<protein>
    <recommendedName>
        <fullName evidence="9">NUDE domain-containing protein</fullName>
    </recommendedName>
</protein>
<feature type="compositionally biased region" description="Polar residues" evidence="8">
    <location>
        <begin position="210"/>
        <end position="241"/>
    </location>
</feature>
<feature type="compositionally biased region" description="Low complexity" evidence="8">
    <location>
        <begin position="286"/>
        <end position="326"/>
    </location>
</feature>
<dbReference type="InterPro" id="IPR006964">
    <property type="entry name" value="NUDE_dom"/>
</dbReference>
<dbReference type="PANTHER" id="PTHR10921">
    <property type="entry name" value="NUCLEAR DISTRIBUTION PROTEIN NUDE HOMOLOG 1"/>
    <property type="match status" value="1"/>
</dbReference>
<dbReference type="GO" id="GO:0000776">
    <property type="term" value="C:kinetochore"/>
    <property type="evidence" value="ECO:0007669"/>
    <property type="project" value="TreeGrafter"/>
</dbReference>
<keyword evidence="4" id="KW-0493">Microtubule</keyword>
<evidence type="ECO:0000256" key="7">
    <source>
        <dbReference type="SAM" id="Coils"/>
    </source>
</evidence>
<sequence length="599" mass="64700">MSEPPSSPPRPGTSVEDALAWYKSQYEVLEAELSEFQASSKELEAELEKELDAADKRERALRQKAESLSYEVEEWKRKYKESKAEANAAQNALEKEITNLRDANRTLQLKLRDIEVANDDFERQARTTTSSLEDLESKYNAAIERAVMLEEEIKIGEQERERLRVETQRLREELADLKIEAEILQDKIKKQESRHLSTISTDISIPGSPSFCNSPHSTASSPMIMTPPDTKSLSTADTASEIQDPPSPPMSDASVPLPRIGALKTPAPPRKSRLPSAENSITPKPRAFTTSTSSSRSARVATASSSMRTPAHRSSAARSTRATSHRIPPSNSLTHIRTLTAQMQRLEARVQSARSKLPGPANTPPRSSPRGIGVPSTVTIRSRKRTAGSTASSSAVSLAESETTPSQPRHAPSESRGSISSSTSKHVPRLSTSGVSRLSFGPLPNRKPTASSTYNADPDASRPSSRASISSYARPPSRAESHGMPPRPMSRASLSSSRTPGGLSRPRSSLGMHGGVAYSTAEEDELPAGAPMDAPEYRTPSRRATYGRMDMESGIPLPGTGIPVPSSRRQSGGAASVGGGRRTSSASTRVVLEDLGETY</sequence>
<evidence type="ECO:0000256" key="4">
    <source>
        <dbReference type="ARBA" id="ARBA00022701"/>
    </source>
</evidence>
<dbReference type="GO" id="GO:0005871">
    <property type="term" value="C:kinesin complex"/>
    <property type="evidence" value="ECO:0007669"/>
    <property type="project" value="TreeGrafter"/>
</dbReference>
<feature type="compositionally biased region" description="Low complexity" evidence="8">
    <location>
        <begin position="414"/>
        <end position="424"/>
    </location>
</feature>
<gene>
    <name evidence="10" type="ORF">C8A03DRAFT_37419</name>
</gene>
<dbReference type="AlphaFoldDB" id="A0AAN7C4D4"/>
<proteinExistence type="inferred from homology"/>
<comment type="caution">
    <text evidence="10">The sequence shown here is derived from an EMBL/GenBank/DDBJ whole genome shotgun (WGS) entry which is preliminary data.</text>
</comment>
<feature type="compositionally biased region" description="Low complexity" evidence="8">
    <location>
        <begin position="461"/>
        <end position="478"/>
    </location>
</feature>